<dbReference type="Proteomes" id="UP000610373">
    <property type="component" value="Unassembled WGS sequence"/>
</dbReference>
<keyword evidence="2" id="KW-0808">Transferase</keyword>
<protein>
    <submittedName>
        <fullName evidence="2">UDP-4-amino-4-deoxy-L-arabinose--oxoglutarate aminotransferase</fullName>
        <ecNumber evidence="2">2.6.1.87</ecNumber>
    </submittedName>
</protein>
<dbReference type="PIRSF" id="PIRSF000390">
    <property type="entry name" value="PLP_StrS"/>
    <property type="match status" value="1"/>
</dbReference>
<dbReference type="Gene3D" id="3.40.640.10">
    <property type="entry name" value="Type I PLP-dependent aspartate aminotransferase-like (Major domain)"/>
    <property type="match status" value="1"/>
</dbReference>
<dbReference type="Pfam" id="PF01041">
    <property type="entry name" value="DegT_DnrJ_EryC1"/>
    <property type="match status" value="1"/>
</dbReference>
<dbReference type="InterPro" id="IPR015424">
    <property type="entry name" value="PyrdxlP-dep_Trfase"/>
</dbReference>
<dbReference type="SUPFAM" id="SSF53383">
    <property type="entry name" value="PLP-dependent transferases"/>
    <property type="match status" value="1"/>
</dbReference>
<dbReference type="GO" id="GO:0030170">
    <property type="term" value="F:pyridoxal phosphate binding"/>
    <property type="evidence" value="ECO:0007669"/>
    <property type="project" value="TreeGrafter"/>
</dbReference>
<accession>A0A811T938</accession>
<comment type="similarity">
    <text evidence="1">Belongs to the DegT/DnrJ/EryC1 family.</text>
</comment>
<dbReference type="GO" id="GO:0099620">
    <property type="term" value="F:UDP-4-amino-4-deoxy-L-arabinose aminotransferase"/>
    <property type="evidence" value="ECO:0007669"/>
    <property type="project" value="UniProtKB-EC"/>
</dbReference>
<dbReference type="InterPro" id="IPR015422">
    <property type="entry name" value="PyrdxlP-dep_Trfase_small"/>
</dbReference>
<evidence type="ECO:0000256" key="1">
    <source>
        <dbReference type="RuleBase" id="RU004508"/>
    </source>
</evidence>
<sequence>MEGIKEMTKEKEIKEKIKQLVKDYFSLRTNEFIPGKTKIPLNIPSYSWEESYEAIESILTTWVTMGEKVQKFEKMFADYVGVENAVMVNSGSTANLLALSVLTNPGISNRIQNGEEIITPAITWSTTVFPIINVNAMPVLVDVDLDAYTIDTTEIEKAITDKTRAIMPVQILGNPCDMKEIMEIAEEHDLFIVEDCCEAHGAEFNGKKVGSFGDISTFSFFFSHHISTIEGGMVLTNNEEYAELAKSLRAHGWIRELKNRKEISKKYKEIDERFLFINTGYNVRPTEIQGAFGIHQIKKLDGFIKIRRNNARYWTEKLKVYSDYLLLPEERNGTKHVWFGYPVTVKPTAPFARNDFVDFLEQKGIETRPVMAGNIAEQPAMELFKYRKVGELSNSKNIMSNSFFFGNHQGIGKVEREYIADCISEFIEQKTKGHIER</sequence>
<dbReference type="GO" id="GO:0000271">
    <property type="term" value="P:polysaccharide biosynthetic process"/>
    <property type="evidence" value="ECO:0007669"/>
    <property type="project" value="TreeGrafter"/>
</dbReference>
<dbReference type="PANTHER" id="PTHR30244:SF34">
    <property type="entry name" value="DTDP-4-AMINO-4,6-DIDEOXYGALACTOSE TRANSAMINASE"/>
    <property type="match status" value="1"/>
</dbReference>
<dbReference type="AlphaFoldDB" id="A0A811T938"/>
<dbReference type="Gene3D" id="3.90.1150.10">
    <property type="entry name" value="Aspartate Aminotransferase, domain 1"/>
    <property type="match status" value="1"/>
</dbReference>
<evidence type="ECO:0000313" key="3">
    <source>
        <dbReference type="Proteomes" id="UP000610373"/>
    </source>
</evidence>
<dbReference type="CDD" id="cd00616">
    <property type="entry name" value="AHBA_syn"/>
    <property type="match status" value="1"/>
</dbReference>
<dbReference type="InterPro" id="IPR000653">
    <property type="entry name" value="DegT/StrS_aminotransferase"/>
</dbReference>
<dbReference type="PANTHER" id="PTHR30244">
    <property type="entry name" value="TRANSAMINASE"/>
    <property type="match status" value="1"/>
</dbReference>
<dbReference type="EMBL" id="CAJHIO010000002">
    <property type="protein sequence ID" value="CAD6491107.1"/>
    <property type="molecule type" value="Genomic_DNA"/>
</dbReference>
<evidence type="ECO:0000313" key="2">
    <source>
        <dbReference type="EMBL" id="CAD6491107.1"/>
    </source>
</evidence>
<dbReference type="InterPro" id="IPR015421">
    <property type="entry name" value="PyrdxlP-dep_Trfase_major"/>
</dbReference>
<dbReference type="EC" id="2.6.1.87" evidence="2"/>
<comment type="caution">
    <text evidence="2">The sequence shown here is derived from an EMBL/GenBank/DDBJ whole genome shotgun (WGS) entry which is preliminary data.</text>
</comment>
<proteinExistence type="inferred from homology"/>
<keyword evidence="2" id="KW-0032">Aminotransferase</keyword>
<keyword evidence="1" id="KW-0663">Pyridoxal phosphate</keyword>
<organism evidence="2 3">
    <name type="scientific">Candidatus Argoarchaeum ethanivorans</name>
    <dbReference type="NCBI Taxonomy" id="2608793"/>
    <lineage>
        <taxon>Archaea</taxon>
        <taxon>Methanobacteriati</taxon>
        <taxon>Methanobacteriota</taxon>
        <taxon>Stenosarchaea group</taxon>
        <taxon>Methanomicrobia</taxon>
        <taxon>Methanosarcinales</taxon>
        <taxon>Methanosarcinales incertae sedis</taxon>
        <taxon>GOM Arc I cluster</taxon>
        <taxon>Candidatus Argoarchaeum</taxon>
    </lineage>
</organism>
<reference evidence="2" key="1">
    <citation type="submission" date="2020-10" db="EMBL/GenBank/DDBJ databases">
        <authorList>
            <person name="Hahn C.J."/>
            <person name="Laso-Perez R."/>
            <person name="Vulcano F."/>
            <person name="Vaziourakis K.-M."/>
            <person name="Stokke R."/>
            <person name="Steen I.H."/>
            <person name="Teske A."/>
            <person name="Boetius A."/>
            <person name="Liebeke M."/>
            <person name="Amann R."/>
            <person name="Knittel K."/>
        </authorList>
    </citation>
    <scope>NUCLEOTIDE SEQUENCE</scope>
    <source>
        <strain evidence="2">Gfbio:e3339647-f889-4370-9287-4fb5cb688e4c:AG392O15_GoMArc1</strain>
    </source>
</reference>
<gene>
    <name evidence="2" type="primary">arnB</name>
    <name evidence="2" type="ORF">CHKLHMKO_00058</name>
</gene>
<name>A0A811T938_9EURY</name>